<dbReference type="AlphaFoldDB" id="A0A1D2ADL4"/>
<protein>
    <submittedName>
        <fullName evidence="2">Uncharacterized protein</fullName>
    </submittedName>
</protein>
<gene>
    <name evidence="2" type="ORF">g.9627</name>
</gene>
<keyword evidence="1" id="KW-0732">Signal</keyword>
<proteinExistence type="predicted"/>
<sequence>MKALGLALVVFFMDNHPCQGRVLHPPPPPEANNSWNVAPSPPSQGLEYIGSPCFRPYLLIAAVGDNSALGSPAWLDDSPGRSFDMLAMYYGNDTAFSCPSCVGTFRHPGAKWKLLHLLASRPEWDRVMQPYQAFMVTDDDLLMAPHDLDIGFDVFSRHSLDLGQLSVCPSPDSYTWWELMYQNSSNTLRYTAFV</sequence>
<evidence type="ECO:0000313" key="2">
    <source>
        <dbReference type="EMBL" id="JAT77248.1"/>
    </source>
</evidence>
<accession>A0A1D2ADL4</accession>
<feature type="non-terminal residue" evidence="2">
    <location>
        <position position="194"/>
    </location>
</feature>
<feature type="chain" id="PRO_5008901490" evidence="1">
    <location>
        <begin position="21"/>
        <end position="194"/>
    </location>
</feature>
<organism evidence="2">
    <name type="scientific">Auxenochlorella protothecoides</name>
    <name type="common">Green microalga</name>
    <name type="synonym">Chlorella protothecoides</name>
    <dbReference type="NCBI Taxonomy" id="3075"/>
    <lineage>
        <taxon>Eukaryota</taxon>
        <taxon>Viridiplantae</taxon>
        <taxon>Chlorophyta</taxon>
        <taxon>core chlorophytes</taxon>
        <taxon>Trebouxiophyceae</taxon>
        <taxon>Chlorellales</taxon>
        <taxon>Chlorellaceae</taxon>
        <taxon>Auxenochlorella</taxon>
    </lineage>
</organism>
<dbReference type="EMBL" id="GDKF01001374">
    <property type="protein sequence ID" value="JAT77248.1"/>
    <property type="molecule type" value="Transcribed_RNA"/>
</dbReference>
<evidence type="ECO:0000256" key="1">
    <source>
        <dbReference type="SAM" id="SignalP"/>
    </source>
</evidence>
<name>A0A1D2ADL4_AUXPR</name>
<reference evidence="2" key="1">
    <citation type="submission" date="2015-08" db="EMBL/GenBank/DDBJ databases">
        <authorList>
            <person name="Babu N.S."/>
            <person name="Beckwith C.J."/>
            <person name="Beseler K.G."/>
            <person name="Brison A."/>
            <person name="Carone J.V."/>
            <person name="Caskin T.P."/>
            <person name="Diamond M."/>
            <person name="Durham M.E."/>
            <person name="Foxe J.M."/>
            <person name="Go M."/>
            <person name="Henderson B.A."/>
            <person name="Jones I.B."/>
            <person name="McGettigan J.A."/>
            <person name="Micheletti S.J."/>
            <person name="Nasrallah M.E."/>
            <person name="Ortiz D."/>
            <person name="Piller C.R."/>
            <person name="Privatt S.R."/>
            <person name="Schneider S.L."/>
            <person name="Sharp S."/>
            <person name="Smith T.C."/>
            <person name="Stanton J.D."/>
            <person name="Ullery H.E."/>
            <person name="Wilson R.J."/>
            <person name="Serrano M.G."/>
            <person name="Buck G."/>
            <person name="Lee V."/>
            <person name="Wang Y."/>
            <person name="Carvalho R."/>
            <person name="Voegtly L."/>
            <person name="Shi R."/>
            <person name="Duckworth R."/>
            <person name="Johnson A."/>
            <person name="Loviza R."/>
            <person name="Walstead R."/>
            <person name="Shah Z."/>
            <person name="Kiflezghi M."/>
            <person name="Wade K."/>
            <person name="Ball S.L."/>
            <person name="Bradley K.W."/>
            <person name="Asai D.J."/>
            <person name="Bowman C.A."/>
            <person name="Russell D.A."/>
            <person name="Pope W.H."/>
            <person name="Jacobs-Sera D."/>
            <person name="Hendrix R.W."/>
            <person name="Hatfull G.F."/>
        </authorList>
    </citation>
    <scope>NUCLEOTIDE SEQUENCE</scope>
</reference>
<feature type="signal peptide" evidence="1">
    <location>
        <begin position="1"/>
        <end position="20"/>
    </location>
</feature>